<dbReference type="AlphaFoldDB" id="A0A382AL24"/>
<evidence type="ECO:0000313" key="1">
    <source>
        <dbReference type="EMBL" id="SVB01687.1"/>
    </source>
</evidence>
<name>A0A382AL24_9ZZZZ</name>
<protein>
    <submittedName>
        <fullName evidence="1">Uncharacterized protein</fullName>
    </submittedName>
</protein>
<gene>
    <name evidence="1" type="ORF">METZ01_LOCUS154541</name>
</gene>
<proteinExistence type="predicted"/>
<sequence length="224" mass="25898">MKNILSLMLLSNFIWAQELPSMKAFEEILQTPDVVKYFDGMFTHLGIVLEETGEKFTIHHNGERMDFKKGIDETVADFIVPLKGQNIKNMVSHAKDGTISPTESWKILAVLFTPLTKVTLKSPVLSVNWRRKIAGVEDLTHVYLLSPDGEEASKHTLIYVKEQWLVLSGLYGNPRRTYRMNPEQALLYQKKIFAAMQKDSLLGWFKFSSWYKKWRKTCSETHKV</sequence>
<organism evidence="1">
    <name type="scientific">marine metagenome</name>
    <dbReference type="NCBI Taxonomy" id="408172"/>
    <lineage>
        <taxon>unclassified sequences</taxon>
        <taxon>metagenomes</taxon>
        <taxon>ecological metagenomes</taxon>
    </lineage>
</organism>
<dbReference type="EMBL" id="UINC01025674">
    <property type="protein sequence ID" value="SVB01687.1"/>
    <property type="molecule type" value="Genomic_DNA"/>
</dbReference>
<reference evidence="1" key="1">
    <citation type="submission" date="2018-05" db="EMBL/GenBank/DDBJ databases">
        <authorList>
            <person name="Lanie J.A."/>
            <person name="Ng W.-L."/>
            <person name="Kazmierczak K.M."/>
            <person name="Andrzejewski T.M."/>
            <person name="Davidsen T.M."/>
            <person name="Wayne K.J."/>
            <person name="Tettelin H."/>
            <person name="Glass J.I."/>
            <person name="Rusch D."/>
            <person name="Podicherti R."/>
            <person name="Tsui H.-C.T."/>
            <person name="Winkler M.E."/>
        </authorList>
    </citation>
    <scope>NUCLEOTIDE SEQUENCE</scope>
</reference>
<accession>A0A382AL24</accession>